<dbReference type="GO" id="GO:0050553">
    <property type="term" value="F:taxadiene synthase activity"/>
    <property type="evidence" value="ECO:0007669"/>
    <property type="project" value="UniProtKB-EC"/>
</dbReference>
<dbReference type="GO" id="GO:0042617">
    <property type="term" value="P:paclitaxel biosynthetic process"/>
    <property type="evidence" value="ECO:0007669"/>
    <property type="project" value="UniProtKB-KW"/>
</dbReference>
<dbReference type="EC" id="4.2.3.17" evidence="9"/>
<keyword evidence="2" id="KW-0479">Metal-binding</keyword>
<dbReference type="InterPro" id="IPR008930">
    <property type="entry name" value="Terpenoid_cyclase/PrenylTrfase"/>
</dbReference>
<proteinExistence type="predicted"/>
<evidence type="ECO:0000259" key="13">
    <source>
        <dbReference type="Pfam" id="PF01397"/>
    </source>
</evidence>
<dbReference type="Proteomes" id="UP000824469">
    <property type="component" value="Unassembled WGS sequence"/>
</dbReference>
<dbReference type="GO" id="GO:0000287">
    <property type="term" value="F:magnesium ion binding"/>
    <property type="evidence" value="ECO:0007669"/>
    <property type="project" value="InterPro"/>
</dbReference>
<keyword evidence="3" id="KW-0460">Magnesium</keyword>
<evidence type="ECO:0000256" key="12">
    <source>
        <dbReference type="SAM" id="MobiDB-lite"/>
    </source>
</evidence>
<dbReference type="Gene3D" id="1.10.600.10">
    <property type="entry name" value="Farnesyl Diphosphate Synthase"/>
    <property type="match status" value="1"/>
</dbReference>
<evidence type="ECO:0000256" key="11">
    <source>
        <dbReference type="ARBA" id="ARBA00083154"/>
    </source>
</evidence>
<dbReference type="EMBL" id="JAHRHJ020000010">
    <property type="protein sequence ID" value="KAH9297158.1"/>
    <property type="molecule type" value="Genomic_DNA"/>
</dbReference>
<dbReference type="InterPro" id="IPR001906">
    <property type="entry name" value="Terpene_synth_N"/>
</dbReference>
<dbReference type="FunFam" id="1.10.600.10:FF:000005">
    <property type="entry name" value="Ent-kaur-16-ene synthase, chloroplastic"/>
    <property type="match status" value="1"/>
</dbReference>
<evidence type="ECO:0000256" key="7">
    <source>
        <dbReference type="ARBA" id="ARBA00059217"/>
    </source>
</evidence>
<dbReference type="InterPro" id="IPR050148">
    <property type="entry name" value="Terpene_synthase-like"/>
</dbReference>
<evidence type="ECO:0000259" key="14">
    <source>
        <dbReference type="Pfam" id="PF03936"/>
    </source>
</evidence>
<evidence type="ECO:0000256" key="5">
    <source>
        <dbReference type="ARBA" id="ARBA00023239"/>
    </source>
</evidence>
<comment type="pathway">
    <text evidence="8">Alkaloid biosynthesis; taxol biosynthesis; taxa-4(20),11-dien-5alpha-ol from geranylgeranyl diphosphate: step 1/2.</text>
</comment>
<evidence type="ECO:0000256" key="9">
    <source>
        <dbReference type="ARBA" id="ARBA00066676"/>
    </source>
</evidence>
<dbReference type="SFLD" id="SFLDS00005">
    <property type="entry name" value="Isoprenoid_Synthase_Type_I"/>
    <property type="match status" value="1"/>
</dbReference>
<dbReference type="Pfam" id="PF01397">
    <property type="entry name" value="Terpene_synth"/>
    <property type="match status" value="1"/>
</dbReference>
<evidence type="ECO:0000256" key="2">
    <source>
        <dbReference type="ARBA" id="ARBA00022723"/>
    </source>
</evidence>
<evidence type="ECO:0000256" key="3">
    <source>
        <dbReference type="ARBA" id="ARBA00022842"/>
    </source>
</evidence>
<sequence>MAQLSFNAALKMNALGNKAIHDPTNCRAKSEGQMMWVCSKSGRTRVKMSRGSGGPGPVVMMSSSTGTSKVVSETSSTIVDDIPRLSANYHGDLWHHNVIQTLETPFRESSTYQERADELVVKIKDMFNALGDGDISPSAYDTAWVARVATISSDGSEKPRFPQALNWVLNNQLQDGSWGIESHFSLCDRLLNTINSVIALSVWKTGHSQVEQGTEFIAENLRLLNEEDELSPDFEIIFPALLQKAKSLGINLPYDLPFIKYLSTTREARLTDVSAAADNIPANMLNALEGLEEVIDWKKIMRFQSKDGSFLSSPASTACVLMNTGDEKCFTFLNNLLDKFGGCVPCMYSIDLLERLSLVDNIEHLGIGRHFKQEIKVALDYVYRHWSERGIGWGRDSLVPDLNTTALGLRTLRTHGYDVSSDVLNNFKDENGRFFSSAGQTHVELRSVVNLFRASDLAFPDEGAMDDARKFAEPYLRDALATKISTNTKLFKEIEYVVEYPWHMSIPRLEARSYIDSYDDDYVWERKTLYRMPSLSNSKCLELAKLDFNIVQSLHQEELKLLTRWWKESGMADINFTRHRVAEVYFSSATFEPEYSATRIAFTKIGCLQVLFDDMADIFATLDELKSFTEGVKRWDTSLLHEIPECMQTCFKVWFKLMEEVNNDVVKVQGRDMLAHIRKPWELYFNCYVQEREWLDAGYIPTFEEYLKTYAISVGLGPCTLQPILLMGELVKDDVVEKVHYPSNMFELVSLSWRLTNDTKTYQAEKARGQQASGIACYMKDNPGATEEDAIKHICRVVDRALKEASFEYFKPSNDIPMGCKSFIFNLRLCVQIFYKFIDGYGIANEEIKDYIRKVYIDPIQV</sequence>
<dbReference type="Pfam" id="PF03936">
    <property type="entry name" value="Terpene_synth_C"/>
    <property type="match status" value="1"/>
</dbReference>
<comment type="catalytic activity">
    <reaction evidence="6">
        <text>(2E,6E,10E)-geranylgeranyl diphosphate = taxa-4(5),11(12)-diene + diphosphate</text>
        <dbReference type="Rhea" id="RHEA:20912"/>
        <dbReference type="ChEBI" id="CHEBI:30037"/>
        <dbReference type="ChEBI" id="CHEBI:33019"/>
        <dbReference type="ChEBI" id="CHEBI:58756"/>
        <dbReference type="EC" id="4.2.3.17"/>
    </reaction>
</comment>
<keyword evidence="16" id="KW-1185">Reference proteome</keyword>
<dbReference type="GO" id="GO:0010333">
    <property type="term" value="F:terpene synthase activity"/>
    <property type="evidence" value="ECO:0007669"/>
    <property type="project" value="InterPro"/>
</dbReference>
<evidence type="ECO:0000256" key="1">
    <source>
        <dbReference type="ARBA" id="ARBA00001946"/>
    </source>
</evidence>
<dbReference type="InterPro" id="IPR044814">
    <property type="entry name" value="Terpene_cyclase_plant_C1"/>
</dbReference>
<evidence type="ECO:0000313" key="16">
    <source>
        <dbReference type="Proteomes" id="UP000824469"/>
    </source>
</evidence>
<evidence type="ECO:0000256" key="4">
    <source>
        <dbReference type="ARBA" id="ARBA00023059"/>
    </source>
</evidence>
<dbReference type="SUPFAM" id="SSF48576">
    <property type="entry name" value="Terpenoid synthases"/>
    <property type="match status" value="1"/>
</dbReference>
<dbReference type="SFLD" id="SFLDG01014">
    <property type="entry name" value="Terpene_Cyclase_Like_1_N-term"/>
    <property type="match status" value="1"/>
</dbReference>
<dbReference type="SFLD" id="SFLDG01019">
    <property type="entry name" value="Terpene_Cyclase_Like_1_C_Termi"/>
    <property type="match status" value="1"/>
</dbReference>
<evidence type="ECO:0000313" key="15">
    <source>
        <dbReference type="EMBL" id="KAH9297158.1"/>
    </source>
</evidence>
<dbReference type="InterPro" id="IPR008949">
    <property type="entry name" value="Isoprenoid_synthase_dom_sf"/>
</dbReference>
<dbReference type="InterPro" id="IPR034741">
    <property type="entry name" value="Terpene_cyclase-like_1_C"/>
</dbReference>
<dbReference type="CDD" id="cd00684">
    <property type="entry name" value="Terpene_cyclase_plant_C1"/>
    <property type="match status" value="1"/>
</dbReference>
<protein>
    <recommendedName>
        <fullName evidence="10">Taxadiene synthase</fullName>
        <ecNumber evidence="9">4.2.3.17</ecNumber>
    </recommendedName>
    <alternativeName>
        <fullName evidence="11">Taxa-4(5),11(12)-diene synthase</fullName>
    </alternativeName>
</protein>
<comment type="cofactor">
    <cofactor evidence="1">
        <name>Mg(2+)</name>
        <dbReference type="ChEBI" id="CHEBI:18420"/>
    </cofactor>
</comment>
<comment type="function">
    <text evidence="7">Catalyzes the cyclization of the ubiquitous isoprenoid intermediate geranylgeranyl diphosphate to taxa-4,11-diene, the parent olefin with a taxane skeleton.</text>
</comment>
<feature type="domain" description="Terpene synthase N-terminal" evidence="13">
    <location>
        <begin position="296"/>
        <end position="496"/>
    </location>
</feature>
<dbReference type="OMA" id="ASCHHEC"/>
<reference evidence="15 16" key="1">
    <citation type="journal article" date="2021" name="Nat. Plants">
        <title>The Taxus genome provides insights into paclitaxel biosynthesis.</title>
        <authorList>
            <person name="Xiong X."/>
            <person name="Gou J."/>
            <person name="Liao Q."/>
            <person name="Li Y."/>
            <person name="Zhou Q."/>
            <person name="Bi G."/>
            <person name="Li C."/>
            <person name="Du R."/>
            <person name="Wang X."/>
            <person name="Sun T."/>
            <person name="Guo L."/>
            <person name="Liang H."/>
            <person name="Lu P."/>
            <person name="Wu Y."/>
            <person name="Zhang Z."/>
            <person name="Ro D.K."/>
            <person name="Shang Y."/>
            <person name="Huang S."/>
            <person name="Yan J."/>
        </authorList>
    </citation>
    <scope>NUCLEOTIDE SEQUENCE [LARGE SCALE GENOMIC DNA]</scope>
    <source>
        <strain evidence="15">Ta-2019</strain>
    </source>
</reference>
<dbReference type="AlphaFoldDB" id="A0AA38FCA1"/>
<comment type="caution">
    <text evidence="15">The sequence shown here is derived from an EMBL/GenBank/DDBJ whole genome shotgun (WGS) entry which is preliminary data.</text>
</comment>
<accession>A0AA38FCA1</accession>
<dbReference type="FunFam" id="1.50.10.130:FF:000002">
    <property type="entry name" value="Ent-copalyl diphosphate synthase, chloroplastic"/>
    <property type="match status" value="1"/>
</dbReference>
<evidence type="ECO:0000256" key="8">
    <source>
        <dbReference type="ARBA" id="ARBA00060631"/>
    </source>
</evidence>
<evidence type="ECO:0000256" key="6">
    <source>
        <dbReference type="ARBA" id="ARBA00052848"/>
    </source>
</evidence>
<organism evidence="15 16">
    <name type="scientific">Taxus chinensis</name>
    <name type="common">Chinese yew</name>
    <name type="synonym">Taxus wallichiana var. chinensis</name>
    <dbReference type="NCBI Taxonomy" id="29808"/>
    <lineage>
        <taxon>Eukaryota</taxon>
        <taxon>Viridiplantae</taxon>
        <taxon>Streptophyta</taxon>
        <taxon>Embryophyta</taxon>
        <taxon>Tracheophyta</taxon>
        <taxon>Spermatophyta</taxon>
        <taxon>Pinopsida</taxon>
        <taxon>Pinidae</taxon>
        <taxon>Conifers II</taxon>
        <taxon>Cupressales</taxon>
        <taxon>Taxaceae</taxon>
        <taxon>Taxus</taxon>
    </lineage>
</organism>
<keyword evidence="4" id="KW-0876">Taxol biosynthesis</keyword>
<dbReference type="Gene3D" id="1.50.10.130">
    <property type="entry name" value="Terpene synthase, N-terminal domain"/>
    <property type="match status" value="1"/>
</dbReference>
<gene>
    <name evidence="15" type="ORF">KI387_028840</name>
</gene>
<dbReference type="Gene3D" id="1.50.10.160">
    <property type="match status" value="1"/>
</dbReference>
<dbReference type="PANTHER" id="PTHR31739">
    <property type="entry name" value="ENT-COPALYL DIPHOSPHATE SYNTHASE, CHLOROPLASTIC"/>
    <property type="match status" value="1"/>
</dbReference>
<feature type="region of interest" description="Disordered" evidence="12">
    <location>
        <begin position="45"/>
        <end position="67"/>
    </location>
</feature>
<feature type="domain" description="Terpene synthase metal-binding" evidence="14">
    <location>
        <begin position="569"/>
        <end position="803"/>
    </location>
</feature>
<dbReference type="SUPFAM" id="SSF48239">
    <property type="entry name" value="Terpenoid cyclases/Protein prenyltransferases"/>
    <property type="match status" value="2"/>
</dbReference>
<name>A0AA38FCA1_TAXCH</name>
<dbReference type="InterPro" id="IPR005630">
    <property type="entry name" value="Terpene_synthase_metal-bd"/>
</dbReference>
<dbReference type="GO" id="GO:0010597">
    <property type="term" value="P:green leaf volatile biosynthetic process"/>
    <property type="evidence" value="ECO:0007669"/>
    <property type="project" value="UniProtKB-ARBA"/>
</dbReference>
<evidence type="ECO:0000256" key="10">
    <source>
        <dbReference type="ARBA" id="ARBA00068959"/>
    </source>
</evidence>
<keyword evidence="5" id="KW-0456">Lyase</keyword>
<dbReference type="InterPro" id="IPR036965">
    <property type="entry name" value="Terpene_synth_N_sf"/>
</dbReference>
<dbReference type="PANTHER" id="PTHR31739:SF25">
    <property type="entry name" value="(E,E)-GERANYLLINALOOL SYNTHASE"/>
    <property type="match status" value="1"/>
</dbReference>